<name>C2FYJ8_SPHSI</name>
<dbReference type="HOGENOM" id="CLU_107144_1_4_10"/>
<protein>
    <submittedName>
        <fullName evidence="1">Transcriptional regulator, Rrf2 family</fullName>
    </submittedName>
</protein>
<dbReference type="EMBL" id="ACHB01000056">
    <property type="protein sequence ID" value="EEI92018.1"/>
    <property type="molecule type" value="Genomic_DNA"/>
</dbReference>
<dbReference type="PROSITE" id="PS51197">
    <property type="entry name" value="HTH_RRF2_2"/>
    <property type="match status" value="1"/>
</dbReference>
<dbReference type="GO" id="GO:0003700">
    <property type="term" value="F:DNA-binding transcription factor activity"/>
    <property type="evidence" value="ECO:0007669"/>
    <property type="project" value="TreeGrafter"/>
</dbReference>
<dbReference type="Proteomes" id="UP000006241">
    <property type="component" value="Unassembled WGS sequence"/>
</dbReference>
<evidence type="ECO:0000313" key="1">
    <source>
        <dbReference type="EMBL" id="EEI92018.1"/>
    </source>
</evidence>
<reference evidence="1 2" key="1">
    <citation type="submission" date="2009-01" db="EMBL/GenBank/DDBJ databases">
        <authorList>
            <person name="Qin X."/>
            <person name="Bachman B."/>
            <person name="Battles P."/>
            <person name="Bell A."/>
            <person name="Bess C."/>
            <person name="Bickham C."/>
            <person name="Chaboub L."/>
            <person name="Chen D."/>
            <person name="Coyle M."/>
            <person name="Deiros D.R."/>
            <person name="Dinh H."/>
            <person name="Forbes L."/>
            <person name="Fowler G."/>
            <person name="Francisco L."/>
            <person name="Fu Q."/>
            <person name="Gubbala S."/>
            <person name="Hale W."/>
            <person name="Han Y."/>
            <person name="Hemphill L."/>
            <person name="Highlander S.K."/>
            <person name="Hirani K."/>
            <person name="Hogues M."/>
            <person name="Jackson L."/>
            <person name="Jakkamsetti A."/>
            <person name="Javaid M."/>
            <person name="Jiang H."/>
            <person name="Korchina V."/>
            <person name="Kovar C."/>
            <person name="Lara F."/>
            <person name="Lee S."/>
            <person name="Mata R."/>
            <person name="Mathew T."/>
            <person name="Moen C."/>
            <person name="Morales K."/>
            <person name="Munidasa M."/>
            <person name="Nazareth L."/>
            <person name="Ngo R."/>
            <person name="Nguyen L."/>
            <person name="Okwuonu G."/>
            <person name="Ongeri F."/>
            <person name="Patil S."/>
            <person name="Petrosino J."/>
            <person name="Pham C."/>
            <person name="Pham P."/>
            <person name="Pu L.-L."/>
            <person name="Puazo M."/>
            <person name="Raj R."/>
            <person name="Reid J."/>
            <person name="Rouhana J."/>
            <person name="Saada N."/>
            <person name="Shang Y."/>
            <person name="Simmons D."/>
            <person name="Thornton R."/>
            <person name="Warren J."/>
            <person name="Weissenberger G."/>
            <person name="Zhang J."/>
            <person name="Zhang L."/>
            <person name="Zhou C."/>
            <person name="Zhu D."/>
            <person name="Muzny D."/>
            <person name="Worley K."/>
            <person name="Gibbs R."/>
        </authorList>
    </citation>
    <scope>NUCLEOTIDE SEQUENCE [LARGE SCALE GENOMIC DNA]</scope>
    <source>
        <strain evidence="1 2">ATCC 33300</strain>
    </source>
</reference>
<dbReference type="PANTHER" id="PTHR33221:SF15">
    <property type="entry name" value="HTH-TYPE TRANSCRIPTIONAL REGULATOR YWGB-RELATED"/>
    <property type="match status" value="1"/>
</dbReference>
<dbReference type="InterPro" id="IPR036390">
    <property type="entry name" value="WH_DNA-bd_sf"/>
</dbReference>
<comment type="caution">
    <text evidence="1">The sequence shown here is derived from an EMBL/GenBank/DDBJ whole genome shotgun (WGS) entry which is preliminary data.</text>
</comment>
<accession>C2FYJ8</accession>
<organism evidence="1 2">
    <name type="scientific">Sphingobacterium spiritivorum ATCC 33300</name>
    <dbReference type="NCBI Taxonomy" id="525372"/>
    <lineage>
        <taxon>Bacteria</taxon>
        <taxon>Pseudomonadati</taxon>
        <taxon>Bacteroidota</taxon>
        <taxon>Sphingobacteriia</taxon>
        <taxon>Sphingobacteriales</taxon>
        <taxon>Sphingobacteriaceae</taxon>
        <taxon>Sphingobacterium</taxon>
    </lineage>
</organism>
<dbReference type="InterPro" id="IPR000944">
    <property type="entry name" value="Tscrpt_reg_Rrf2"/>
</dbReference>
<dbReference type="AlphaFoldDB" id="C2FYJ8"/>
<proteinExistence type="predicted"/>
<sequence>MFYKMGIFSKTCEYALRAVMYIAQCSQQGEKVGIREIAEAIKSPEAFLGKILQQLSKEGLIRSAKGPNGGFYMTPEDTKRPLADIVSSIDGVQLFEGCAMGLDYCSKENPCPLHHDFKKIRKKLFVMLQETSIGQFNMDLIKGNFTLSK</sequence>
<gene>
    <name evidence="1" type="ORF">HMPREF0765_2404</name>
</gene>
<dbReference type="Pfam" id="PF02082">
    <property type="entry name" value="Rrf2"/>
    <property type="match status" value="1"/>
</dbReference>
<dbReference type="GO" id="GO:0005829">
    <property type="term" value="C:cytosol"/>
    <property type="evidence" value="ECO:0007669"/>
    <property type="project" value="TreeGrafter"/>
</dbReference>
<dbReference type="Gene3D" id="1.10.10.10">
    <property type="entry name" value="Winged helix-like DNA-binding domain superfamily/Winged helix DNA-binding domain"/>
    <property type="match status" value="1"/>
</dbReference>
<evidence type="ECO:0000313" key="2">
    <source>
        <dbReference type="Proteomes" id="UP000006241"/>
    </source>
</evidence>
<dbReference type="SUPFAM" id="SSF46785">
    <property type="entry name" value="Winged helix' DNA-binding domain"/>
    <property type="match status" value="1"/>
</dbReference>
<dbReference type="NCBIfam" id="TIGR00738">
    <property type="entry name" value="rrf2_super"/>
    <property type="match status" value="1"/>
</dbReference>
<dbReference type="InterPro" id="IPR036388">
    <property type="entry name" value="WH-like_DNA-bd_sf"/>
</dbReference>
<dbReference type="PANTHER" id="PTHR33221">
    <property type="entry name" value="WINGED HELIX-TURN-HELIX TRANSCRIPTIONAL REGULATOR, RRF2 FAMILY"/>
    <property type="match status" value="1"/>
</dbReference>